<evidence type="ECO:0000256" key="5">
    <source>
        <dbReference type="ARBA" id="ARBA00023136"/>
    </source>
</evidence>
<feature type="transmembrane region" description="Helical" evidence="6">
    <location>
        <begin position="353"/>
        <end position="376"/>
    </location>
</feature>
<keyword evidence="8" id="KW-1185">Reference proteome</keyword>
<dbReference type="Pfam" id="PF00860">
    <property type="entry name" value="Xan_ur_permease"/>
    <property type="match status" value="1"/>
</dbReference>
<protein>
    <submittedName>
        <fullName evidence="7">Uncharacterized protein</fullName>
    </submittedName>
</protein>
<organism evidence="7 8">
    <name type="scientific">Batillaria attramentaria</name>
    <dbReference type="NCBI Taxonomy" id="370345"/>
    <lineage>
        <taxon>Eukaryota</taxon>
        <taxon>Metazoa</taxon>
        <taxon>Spiralia</taxon>
        <taxon>Lophotrochozoa</taxon>
        <taxon>Mollusca</taxon>
        <taxon>Gastropoda</taxon>
        <taxon>Caenogastropoda</taxon>
        <taxon>Sorbeoconcha</taxon>
        <taxon>Cerithioidea</taxon>
        <taxon>Batillariidae</taxon>
        <taxon>Batillaria</taxon>
    </lineage>
</organism>
<feature type="transmembrane region" description="Helical" evidence="6">
    <location>
        <begin position="449"/>
        <end position="468"/>
    </location>
</feature>
<feature type="transmembrane region" description="Helical" evidence="6">
    <location>
        <begin position="211"/>
        <end position="227"/>
    </location>
</feature>
<evidence type="ECO:0000256" key="2">
    <source>
        <dbReference type="ARBA" id="ARBA00008821"/>
    </source>
</evidence>
<feature type="transmembrane region" description="Helical" evidence="6">
    <location>
        <begin position="412"/>
        <end position="429"/>
    </location>
</feature>
<dbReference type="AlphaFoldDB" id="A0ABD0KFN9"/>
<evidence type="ECO:0000313" key="8">
    <source>
        <dbReference type="Proteomes" id="UP001519460"/>
    </source>
</evidence>
<comment type="subcellular location">
    <subcellularLocation>
        <location evidence="1">Membrane</location>
        <topology evidence="1">Multi-pass membrane protein</topology>
    </subcellularLocation>
</comment>
<feature type="transmembrane region" description="Helical" evidence="6">
    <location>
        <begin position="149"/>
        <end position="178"/>
    </location>
</feature>
<dbReference type="InterPro" id="IPR006043">
    <property type="entry name" value="NCS2"/>
</dbReference>
<feature type="transmembrane region" description="Helical" evidence="6">
    <location>
        <begin position="382"/>
        <end position="400"/>
    </location>
</feature>
<comment type="caution">
    <text evidence="7">The sequence shown here is derived from an EMBL/GenBank/DDBJ whole genome shotgun (WGS) entry which is preliminary data.</text>
</comment>
<sequence length="566" mass="60966">MEDGQKEGETSGRRVDILYRVDQRPPWVMAVLLALQQFLTMFGSAFSLPILMSNSLCMAGDTVGLSQLISTVLFVSGIGTLLQTTIGVRLPIIQSISASFATPFIALLSLPTWSCPGCTSDVVVNSNTTQVQCGSDDHRDLWQARLREMVLGFSGLVGLLMNLIGPLTVAPTIALIGLSLFDLVAIKSRGQWWISLTTLALIVIFSQYLRNIILAVGLAWLLCYIFTETDVFPSDSKKWGYAARTDTKSEVLSLAPWFRFPYPGQWGLPTVSVAGVLSGIAATLASIVESVGDYYACARISGAPPPPNSAVSRGIGVEGVTCLLAGAWGSSGGLTSYSQNTGAIGITKVASRAVFQIAGILLLILACIGKFSAIFVSIPDPIVGGIFFAMFGMVTAVGLSNLQYVDLSSTRNLFVLGVSLFLGLTVPKWVAQPANAGAISTCCSELDQIFYVLCSTSMFVGGVVAFFLDNTIPGTREERGMIRWRGHGQESSDQQDDLDKDLSIYDLPLIQPWLNKQKFTSYLPFCPGFRSNRRRHSSELKEKAASDGKVNVGFAEPAECTSYTQL</sequence>
<evidence type="ECO:0000256" key="6">
    <source>
        <dbReference type="SAM" id="Phobius"/>
    </source>
</evidence>
<reference evidence="7 8" key="1">
    <citation type="journal article" date="2023" name="Sci. Data">
        <title>Genome assembly of the Korean intertidal mud-creeper Batillaria attramentaria.</title>
        <authorList>
            <person name="Patra A.K."/>
            <person name="Ho P.T."/>
            <person name="Jun S."/>
            <person name="Lee S.J."/>
            <person name="Kim Y."/>
            <person name="Won Y.J."/>
        </authorList>
    </citation>
    <scope>NUCLEOTIDE SEQUENCE [LARGE SCALE GENOMIC DNA]</scope>
    <source>
        <strain evidence="7">Wonlab-2016</strain>
    </source>
</reference>
<feature type="transmembrane region" description="Helical" evidence="6">
    <location>
        <begin position="190"/>
        <end position="206"/>
    </location>
</feature>
<feature type="transmembrane region" description="Helical" evidence="6">
    <location>
        <begin position="266"/>
        <end position="288"/>
    </location>
</feature>
<feature type="transmembrane region" description="Helical" evidence="6">
    <location>
        <begin position="63"/>
        <end position="86"/>
    </location>
</feature>
<name>A0ABD0KFN9_9CAEN</name>
<dbReference type="GO" id="GO:0016020">
    <property type="term" value="C:membrane"/>
    <property type="evidence" value="ECO:0007669"/>
    <property type="project" value="UniProtKB-SubCell"/>
</dbReference>
<accession>A0ABD0KFN9</accession>
<dbReference type="PANTHER" id="PTHR11119">
    <property type="entry name" value="XANTHINE-URACIL / VITAMIN C PERMEASE FAMILY MEMBER"/>
    <property type="match status" value="1"/>
</dbReference>
<dbReference type="Proteomes" id="UP001519460">
    <property type="component" value="Unassembled WGS sequence"/>
</dbReference>
<evidence type="ECO:0000256" key="4">
    <source>
        <dbReference type="ARBA" id="ARBA00022989"/>
    </source>
</evidence>
<evidence type="ECO:0000256" key="1">
    <source>
        <dbReference type="ARBA" id="ARBA00004141"/>
    </source>
</evidence>
<evidence type="ECO:0000313" key="7">
    <source>
        <dbReference type="EMBL" id="KAK7485852.1"/>
    </source>
</evidence>
<comment type="similarity">
    <text evidence="2">Belongs to the nucleobase:cation symporter-2 (NCS2) (TC 2.A.40) family.</text>
</comment>
<keyword evidence="3 6" id="KW-0812">Transmembrane</keyword>
<feature type="transmembrane region" description="Helical" evidence="6">
    <location>
        <begin position="27"/>
        <end position="51"/>
    </location>
</feature>
<keyword evidence="5 6" id="KW-0472">Membrane</keyword>
<dbReference type="EMBL" id="JACVVK020000187">
    <property type="protein sequence ID" value="KAK7485852.1"/>
    <property type="molecule type" value="Genomic_DNA"/>
</dbReference>
<proteinExistence type="inferred from homology"/>
<evidence type="ECO:0000256" key="3">
    <source>
        <dbReference type="ARBA" id="ARBA00022692"/>
    </source>
</evidence>
<gene>
    <name evidence="7" type="ORF">BaRGS_00022847</name>
</gene>
<keyword evidence="4 6" id="KW-1133">Transmembrane helix</keyword>